<keyword evidence="14" id="KW-1185">Reference proteome</keyword>
<dbReference type="PROSITE" id="PS51257">
    <property type="entry name" value="PROKAR_LIPOPROTEIN"/>
    <property type="match status" value="1"/>
</dbReference>
<dbReference type="PANTHER" id="PTHR15454:SF73">
    <property type="entry name" value="DYNEIN AXONEMAL LIGHT CHAIN 1"/>
    <property type="match status" value="1"/>
</dbReference>
<dbReference type="Gene3D" id="3.80.10.10">
    <property type="entry name" value="Ribonuclease Inhibitor"/>
    <property type="match status" value="1"/>
</dbReference>
<dbReference type="InterPro" id="IPR032675">
    <property type="entry name" value="LRR_dom_sf"/>
</dbReference>
<evidence type="ECO:0000256" key="1">
    <source>
        <dbReference type="ARBA" id="ARBA00004430"/>
    </source>
</evidence>
<dbReference type="OrthoDB" id="266138at2759"/>
<evidence type="ECO:0000256" key="7">
    <source>
        <dbReference type="ARBA" id="ARBA00023175"/>
    </source>
</evidence>
<keyword evidence="2" id="KW-0963">Cytoplasm</keyword>
<evidence type="ECO:0000256" key="3">
    <source>
        <dbReference type="ARBA" id="ARBA00022614"/>
    </source>
</evidence>
<feature type="compositionally biased region" description="Polar residues" evidence="12">
    <location>
        <begin position="146"/>
        <end position="165"/>
    </location>
</feature>
<feature type="compositionally biased region" description="Polar residues" evidence="12">
    <location>
        <begin position="1174"/>
        <end position="1188"/>
    </location>
</feature>
<evidence type="ECO:0000256" key="5">
    <source>
        <dbReference type="ARBA" id="ARBA00022737"/>
    </source>
</evidence>
<gene>
    <name evidence="13" type="ORF">PGLA1383_LOCUS25910</name>
</gene>
<feature type="compositionally biased region" description="Polar residues" evidence="12">
    <location>
        <begin position="817"/>
        <end position="830"/>
    </location>
</feature>
<feature type="region of interest" description="Disordered" evidence="12">
    <location>
        <begin position="1420"/>
        <end position="1444"/>
    </location>
</feature>
<evidence type="ECO:0000313" key="13">
    <source>
        <dbReference type="EMBL" id="CAE8608010.1"/>
    </source>
</evidence>
<dbReference type="GO" id="GO:0005930">
    <property type="term" value="C:axoneme"/>
    <property type="evidence" value="ECO:0007669"/>
    <property type="project" value="UniProtKB-SubCell"/>
</dbReference>
<comment type="caution">
    <text evidence="13">The sequence shown here is derived from an EMBL/GenBank/DDBJ whole genome shotgun (WGS) entry which is preliminary data.</text>
</comment>
<feature type="region of interest" description="Disordered" evidence="12">
    <location>
        <begin position="646"/>
        <end position="693"/>
    </location>
</feature>
<feature type="compositionally biased region" description="Basic residues" evidence="12">
    <location>
        <begin position="646"/>
        <end position="655"/>
    </location>
</feature>
<feature type="region of interest" description="Disordered" evidence="12">
    <location>
        <begin position="100"/>
        <end position="123"/>
    </location>
</feature>
<evidence type="ECO:0000256" key="9">
    <source>
        <dbReference type="ARBA" id="ARBA00023273"/>
    </source>
</evidence>
<feature type="region of interest" description="Disordered" evidence="12">
    <location>
        <begin position="1"/>
        <end position="87"/>
    </location>
</feature>
<evidence type="ECO:0000256" key="11">
    <source>
        <dbReference type="ARBA" id="ARBA00049760"/>
    </source>
</evidence>
<feature type="compositionally biased region" description="Polar residues" evidence="12">
    <location>
        <begin position="869"/>
        <end position="880"/>
    </location>
</feature>
<evidence type="ECO:0000313" key="14">
    <source>
        <dbReference type="Proteomes" id="UP000654075"/>
    </source>
</evidence>
<dbReference type="GO" id="GO:0005874">
    <property type="term" value="C:microtubule"/>
    <property type="evidence" value="ECO:0007669"/>
    <property type="project" value="UniProtKB-KW"/>
</dbReference>
<organism evidence="13 14">
    <name type="scientific">Polarella glacialis</name>
    <name type="common">Dinoflagellate</name>
    <dbReference type="NCBI Taxonomy" id="89957"/>
    <lineage>
        <taxon>Eukaryota</taxon>
        <taxon>Sar</taxon>
        <taxon>Alveolata</taxon>
        <taxon>Dinophyceae</taxon>
        <taxon>Suessiales</taxon>
        <taxon>Suessiaceae</taxon>
        <taxon>Polarella</taxon>
    </lineage>
</organism>
<feature type="compositionally biased region" description="Basic and acidic residues" evidence="12">
    <location>
        <begin position="656"/>
        <end position="674"/>
    </location>
</feature>
<comment type="subcellular location">
    <subcellularLocation>
        <location evidence="1">Cytoplasm</location>
        <location evidence="1">Cytoskeleton</location>
        <location evidence="1">Cilium axoneme</location>
    </subcellularLocation>
</comment>
<protein>
    <recommendedName>
        <fullName evidence="11">Dynein axonemal light chain 1</fullName>
    </recommendedName>
</protein>
<feature type="region of interest" description="Disordered" evidence="12">
    <location>
        <begin position="817"/>
        <end position="882"/>
    </location>
</feature>
<evidence type="ECO:0000256" key="2">
    <source>
        <dbReference type="ARBA" id="ARBA00022490"/>
    </source>
</evidence>
<comment type="similarity">
    <text evidence="10">Belongs to the dynein light chain LC1-type family.</text>
</comment>
<feature type="region of interest" description="Disordered" evidence="12">
    <location>
        <begin position="1336"/>
        <end position="1364"/>
    </location>
</feature>
<dbReference type="Proteomes" id="UP000654075">
    <property type="component" value="Unassembled WGS sequence"/>
</dbReference>
<evidence type="ECO:0000256" key="12">
    <source>
        <dbReference type="SAM" id="MobiDB-lite"/>
    </source>
</evidence>
<feature type="compositionally biased region" description="Low complexity" evidence="12">
    <location>
        <begin position="106"/>
        <end position="120"/>
    </location>
</feature>
<evidence type="ECO:0000256" key="6">
    <source>
        <dbReference type="ARBA" id="ARBA00023017"/>
    </source>
</evidence>
<proteinExistence type="inferred from homology"/>
<feature type="region of interest" description="Disordered" evidence="12">
    <location>
        <begin position="1011"/>
        <end position="1129"/>
    </location>
</feature>
<dbReference type="PROSITE" id="PS51450">
    <property type="entry name" value="LRR"/>
    <property type="match status" value="2"/>
</dbReference>
<dbReference type="InterPro" id="IPR001611">
    <property type="entry name" value="Leu-rich_rpt"/>
</dbReference>
<reference evidence="13" key="1">
    <citation type="submission" date="2021-02" db="EMBL/GenBank/DDBJ databases">
        <authorList>
            <person name="Dougan E. K."/>
            <person name="Rhodes N."/>
            <person name="Thang M."/>
            <person name="Chan C."/>
        </authorList>
    </citation>
    <scope>NUCLEOTIDE SEQUENCE</scope>
</reference>
<feature type="compositionally biased region" description="Low complexity" evidence="12">
    <location>
        <begin position="1042"/>
        <end position="1051"/>
    </location>
</feature>
<evidence type="ECO:0000256" key="10">
    <source>
        <dbReference type="ARBA" id="ARBA00049659"/>
    </source>
</evidence>
<evidence type="ECO:0000256" key="4">
    <source>
        <dbReference type="ARBA" id="ARBA00022701"/>
    </source>
</evidence>
<name>A0A813F668_POLGL</name>
<keyword evidence="9" id="KW-0966">Cell projection</keyword>
<dbReference type="SMART" id="SM00365">
    <property type="entry name" value="LRR_SD22"/>
    <property type="match status" value="3"/>
</dbReference>
<feature type="region of interest" description="Disordered" evidence="12">
    <location>
        <begin position="146"/>
        <end position="178"/>
    </location>
</feature>
<evidence type="ECO:0000256" key="8">
    <source>
        <dbReference type="ARBA" id="ARBA00023212"/>
    </source>
</evidence>
<feature type="region of interest" description="Disordered" evidence="12">
    <location>
        <begin position="1174"/>
        <end position="1194"/>
    </location>
</feature>
<dbReference type="Pfam" id="PF12799">
    <property type="entry name" value="LRR_4"/>
    <property type="match status" value="1"/>
</dbReference>
<keyword evidence="7" id="KW-0505">Motor protein</keyword>
<keyword evidence="3" id="KW-0433">Leucine-rich repeat</keyword>
<dbReference type="PANTHER" id="PTHR15454">
    <property type="entry name" value="NISCHARIN RELATED"/>
    <property type="match status" value="1"/>
</dbReference>
<keyword evidence="5" id="KW-0677">Repeat</keyword>
<dbReference type="GO" id="GO:0030286">
    <property type="term" value="C:dynein complex"/>
    <property type="evidence" value="ECO:0007669"/>
    <property type="project" value="UniProtKB-KW"/>
</dbReference>
<keyword evidence="8" id="KW-0206">Cytoskeleton</keyword>
<feature type="compositionally biased region" description="Low complexity" evidence="12">
    <location>
        <begin position="1070"/>
        <end position="1129"/>
    </location>
</feature>
<keyword evidence="4" id="KW-0493">Microtubule</keyword>
<dbReference type="SUPFAM" id="SSF52058">
    <property type="entry name" value="L domain-like"/>
    <property type="match status" value="1"/>
</dbReference>
<feature type="compositionally biased region" description="Low complexity" evidence="12">
    <location>
        <begin position="847"/>
        <end position="865"/>
    </location>
</feature>
<dbReference type="EMBL" id="CAJNNV010022303">
    <property type="protein sequence ID" value="CAE8608010.1"/>
    <property type="molecule type" value="Genomic_DNA"/>
</dbReference>
<accession>A0A813F668</accession>
<keyword evidence="6" id="KW-0243">Dynein</keyword>
<sequence length="1444" mass="157114">MEDPHDRPLSGYFTGGSSCSGFRPRAMRPISARGTQMSVAPPKAPAARPLSARPDAVRRPLSGRFDQTSRASTRAADSPAPTLRPFSAQTVSPAGFVRTPMPGAQSLPSRTSSPSRPCSSVAAPLESGGMMRVERLEGLTGRQRLTFSDAPSPTIRPSTAPTNGRQAAAGSQPWRKHGQQEYLPGSYNAVVRAGTAPVLMVANDAHRQARHAAESKSWLEAALPGAISAARTGTQSARSAAMPSQDDSHQWDEAIEEDLGYAHEEEADLLGDLVGDMARDLMVDARIQRPMRDAVRLGSHPDVNQLRRVAWKPEVWLKLRQEAVQDGKLDVLTAVNRLVRFSTDQAIERMWYELPAEAKPGVRSHGTCRVDLGSRACLMPKTTWYCKGQKDTPWTDSYDSSKEAASPGTVVCGSSVLDTTAVLQKDVSARSSPILIVADVNEFDATGDVCASLTSAVAPEDMLLRTDLGRFLEKIRHERKTQLEERSLRDCLQDRDKPFVIHCPEVTVFRGSHAEGYPFYKEPFKVHVVLWSMADPRPSIHKVRYRTRGKGKAEWYGDERDYNSLLERLELVAQVARTEALGPEGQLPGVVLGFPGCEAVVSQPFEAVASALKHWRHNFGSSFNSTHVCCRGRRCPDLKLTEKARKFINRSHPKSKPKELTKGEEDEKEDEGRRRMSAVLSDPSSDEEKGDAGQDVVQLQADKRLRQITHRSTRVGKRLAGGTAWTQDKMAKFMRERRMVHDDLQSFGKQLEVPDVFAVAAAIGICEEVAAAITIPIPEQKEDEASSSEGFKESCELDALEDKDSCELDALEDLSRQVTPGSGSDISSAISFGPVPTRRSSMPALFRRPVTSSSASSSTRRASPVYARRSSTSGNEQETVNKGIKGQGRYDDWESQMVKKVESMRKMAWTVRAVMNSSRKDGQWSDKKANARRNSSFTGLLGGGDTLVVASTSSIAIGRPHETGVDRQTKQNLGSDARLSVTTSFKPVYISEDLLALRAETKARLLKGTKSDVGAPAEDPRRRRLSVSFAGKRVQDEKRGSSDAAASPSSSFHIPPEPGTGITGSSADGNNYSNSSNNSNNNSSSNSNRNSNSNNNSNNNNNNNSSSNNNNNNDSNNSNNSTTAASNQATANQVSHVLISTENTALTGAGISLVGQKESDHIIGRKRKMIKLSFPSTEGSNKAQSLDHGNSPKMPGTNCQKAIQLWSEKNEGANPEEAAVVKLLCLSPPIEKMDSSLNQLVNVRHLALSTNCIDKMISLPALKNIEILSLGRNMIKKISGLEEIGATLRELWISYNSISDLGGLSACTKLTTLFISNNKIKAGKCERRSPFVAMASRGRSRSSVAGQTPTDAEQAVVPADGPVTPPIRFADDEDRELFYQRLGQVVVPQPTDNVDVASSRIAPTQGPVPQSDTQEIMSASGFRYSMPTSTGVPSPEDLRRAEED</sequence>
<dbReference type="InterPro" id="IPR025875">
    <property type="entry name" value="Leu-rich_rpt_4"/>
</dbReference>